<reference evidence="12 13" key="1">
    <citation type="submission" date="2017-05" db="EMBL/GenBank/DDBJ databases">
        <authorList>
            <person name="Varghese N."/>
            <person name="Submissions S."/>
        </authorList>
    </citation>
    <scope>NUCLEOTIDE SEQUENCE [LARGE SCALE GENOMIC DNA]</scope>
    <source>
        <strain evidence="12 13">DSM 26001</strain>
    </source>
</reference>
<evidence type="ECO:0000313" key="12">
    <source>
        <dbReference type="EMBL" id="SMP71344.1"/>
    </source>
</evidence>
<keyword evidence="13" id="KW-1185">Reference proteome</keyword>
<dbReference type="PRINTS" id="PR01004">
    <property type="entry name" value="FLGFLIJ"/>
</dbReference>
<dbReference type="NCBIfam" id="TIGR02473">
    <property type="entry name" value="flagell_FliJ"/>
    <property type="match status" value="1"/>
</dbReference>
<keyword evidence="10" id="KW-1006">Bacterial flagellum protein export</keyword>
<evidence type="ECO:0000313" key="13">
    <source>
        <dbReference type="Proteomes" id="UP001158049"/>
    </source>
</evidence>
<keyword evidence="6" id="KW-0145">Chemotaxis</keyword>
<feature type="compositionally biased region" description="Basic and acidic residues" evidence="11">
    <location>
        <begin position="122"/>
        <end position="139"/>
    </location>
</feature>
<dbReference type="Proteomes" id="UP001158049">
    <property type="component" value="Unassembled WGS sequence"/>
</dbReference>
<evidence type="ECO:0000256" key="6">
    <source>
        <dbReference type="ARBA" id="ARBA00022500"/>
    </source>
</evidence>
<name>A0ABY1QJB6_9BURK</name>
<protein>
    <recommendedName>
        <fullName evidence="3">Flagellar FliJ protein</fullName>
    </recommendedName>
</protein>
<feature type="region of interest" description="Disordered" evidence="11">
    <location>
        <begin position="122"/>
        <end position="146"/>
    </location>
</feature>
<evidence type="ECO:0000256" key="1">
    <source>
        <dbReference type="ARBA" id="ARBA00004413"/>
    </source>
</evidence>
<keyword evidence="12" id="KW-0282">Flagellum</keyword>
<evidence type="ECO:0000256" key="2">
    <source>
        <dbReference type="ARBA" id="ARBA00010004"/>
    </source>
</evidence>
<accession>A0ABY1QJB6</accession>
<evidence type="ECO:0000256" key="10">
    <source>
        <dbReference type="ARBA" id="ARBA00023225"/>
    </source>
</evidence>
<evidence type="ECO:0000256" key="4">
    <source>
        <dbReference type="ARBA" id="ARBA00022448"/>
    </source>
</evidence>
<keyword evidence="12" id="KW-0966">Cell projection</keyword>
<dbReference type="Gene3D" id="1.10.287.1700">
    <property type="match status" value="1"/>
</dbReference>
<comment type="similarity">
    <text evidence="2">Belongs to the FliJ family.</text>
</comment>
<comment type="caution">
    <text evidence="12">The sequence shown here is derived from an EMBL/GenBank/DDBJ whole genome shotgun (WGS) entry which is preliminary data.</text>
</comment>
<keyword evidence="7" id="KW-1005">Bacterial flagellum biogenesis</keyword>
<sequence length="146" mass="16818">MADISALNTLIELATTEVDDAAVRLGRAVRAVEEAKQKLDLLSGYRDDYAQRFQNTMATGFTPMAYRNFQGFMDKLDQAINGQQQLVRDAEWRVEQERGAWRESERKRISYDALATRARTAADQKIAKRDQKQTDEQAARKLLYKR</sequence>
<dbReference type="EMBL" id="FXUL01000017">
    <property type="protein sequence ID" value="SMP71344.1"/>
    <property type="molecule type" value="Genomic_DNA"/>
</dbReference>
<comment type="subcellular location">
    <subcellularLocation>
        <location evidence="1">Cell membrane</location>
        <topology evidence="1">Peripheral membrane protein</topology>
        <orientation evidence="1">Cytoplasmic side</orientation>
    </subcellularLocation>
</comment>
<dbReference type="PANTHER" id="PTHR38786:SF1">
    <property type="entry name" value="FLAGELLAR FLIJ PROTEIN"/>
    <property type="match status" value="1"/>
</dbReference>
<evidence type="ECO:0000256" key="11">
    <source>
        <dbReference type="SAM" id="MobiDB-lite"/>
    </source>
</evidence>
<keyword evidence="5" id="KW-1003">Cell membrane</keyword>
<organism evidence="12 13">
    <name type="scientific">Noviherbaspirillum suwonense</name>
    <dbReference type="NCBI Taxonomy" id="1224511"/>
    <lineage>
        <taxon>Bacteria</taxon>
        <taxon>Pseudomonadati</taxon>
        <taxon>Pseudomonadota</taxon>
        <taxon>Betaproteobacteria</taxon>
        <taxon>Burkholderiales</taxon>
        <taxon>Oxalobacteraceae</taxon>
        <taxon>Noviherbaspirillum</taxon>
    </lineage>
</organism>
<dbReference type="PANTHER" id="PTHR38786">
    <property type="entry name" value="FLAGELLAR FLIJ PROTEIN"/>
    <property type="match status" value="1"/>
</dbReference>
<evidence type="ECO:0000256" key="3">
    <source>
        <dbReference type="ARBA" id="ARBA00020392"/>
    </source>
</evidence>
<evidence type="ECO:0000256" key="9">
    <source>
        <dbReference type="ARBA" id="ARBA00023136"/>
    </source>
</evidence>
<dbReference type="InterPro" id="IPR052570">
    <property type="entry name" value="FliJ"/>
</dbReference>
<keyword evidence="4" id="KW-0813">Transport</keyword>
<keyword evidence="9" id="KW-0472">Membrane</keyword>
<gene>
    <name evidence="12" type="ORF">SAMN06295970_1172</name>
</gene>
<dbReference type="Pfam" id="PF02050">
    <property type="entry name" value="FliJ"/>
    <property type="match status" value="1"/>
</dbReference>
<evidence type="ECO:0000256" key="7">
    <source>
        <dbReference type="ARBA" id="ARBA00022795"/>
    </source>
</evidence>
<keyword evidence="8" id="KW-0653">Protein transport</keyword>
<dbReference type="RefSeq" id="WP_283443906.1">
    <property type="nucleotide sequence ID" value="NZ_FXUL01000017.1"/>
</dbReference>
<dbReference type="InterPro" id="IPR012823">
    <property type="entry name" value="Flagell_FliJ"/>
</dbReference>
<proteinExistence type="inferred from homology"/>
<keyword evidence="12" id="KW-0969">Cilium</keyword>
<evidence type="ECO:0000256" key="5">
    <source>
        <dbReference type="ARBA" id="ARBA00022475"/>
    </source>
</evidence>
<dbReference type="PIRSF" id="PIRSF019404">
    <property type="entry name" value="FliJ"/>
    <property type="match status" value="1"/>
</dbReference>
<evidence type="ECO:0000256" key="8">
    <source>
        <dbReference type="ARBA" id="ARBA00022927"/>
    </source>
</evidence>
<dbReference type="InterPro" id="IPR053716">
    <property type="entry name" value="Flag_assembly_chemotaxis_eff"/>
</dbReference>
<dbReference type="InterPro" id="IPR018006">
    <property type="entry name" value="Flag_FliJ_proteobac"/>
</dbReference>